<dbReference type="Proteomes" id="UP000553632">
    <property type="component" value="Unassembled WGS sequence"/>
</dbReference>
<feature type="compositionally biased region" description="Basic and acidic residues" evidence="1">
    <location>
        <begin position="26"/>
        <end position="37"/>
    </location>
</feature>
<comment type="caution">
    <text evidence="2">The sequence shown here is derived from an EMBL/GenBank/DDBJ whole genome shotgun (WGS) entry which is preliminary data.</text>
</comment>
<accession>A0A7J6Q3U9</accession>
<keyword evidence="4" id="KW-1185">Reference proteome</keyword>
<name>A0A7J6Q3U9_PEROL</name>
<feature type="region of interest" description="Disordered" evidence="1">
    <location>
        <begin position="1"/>
        <end position="94"/>
    </location>
</feature>
<organism evidence="2 4">
    <name type="scientific">Perkinsus olseni</name>
    <name type="common">Perkinsus atlanticus</name>
    <dbReference type="NCBI Taxonomy" id="32597"/>
    <lineage>
        <taxon>Eukaryota</taxon>
        <taxon>Sar</taxon>
        <taxon>Alveolata</taxon>
        <taxon>Perkinsozoa</taxon>
        <taxon>Perkinsea</taxon>
        <taxon>Perkinsida</taxon>
        <taxon>Perkinsidae</taxon>
        <taxon>Perkinsus</taxon>
    </lineage>
</organism>
<dbReference type="Proteomes" id="UP000574390">
    <property type="component" value="Unassembled WGS sequence"/>
</dbReference>
<feature type="non-terminal residue" evidence="2">
    <location>
        <position position="236"/>
    </location>
</feature>
<dbReference type="AlphaFoldDB" id="A0A7J6Q3U9"/>
<gene>
    <name evidence="3" type="ORF">FOZ62_004361</name>
    <name evidence="2" type="ORF">FOZ63_004737</name>
</gene>
<feature type="region of interest" description="Disordered" evidence="1">
    <location>
        <begin position="137"/>
        <end position="236"/>
    </location>
</feature>
<evidence type="ECO:0000313" key="5">
    <source>
        <dbReference type="Proteomes" id="UP000574390"/>
    </source>
</evidence>
<dbReference type="EMBL" id="JABANM010027072">
    <property type="protein sequence ID" value="KAF4711918.1"/>
    <property type="molecule type" value="Genomic_DNA"/>
</dbReference>
<reference evidence="4 5" key="1">
    <citation type="submission" date="2020-04" db="EMBL/GenBank/DDBJ databases">
        <title>Perkinsus olseni comparative genomics.</title>
        <authorList>
            <person name="Bogema D.R."/>
        </authorList>
    </citation>
    <scope>NUCLEOTIDE SEQUENCE [LARGE SCALE GENOMIC DNA]</scope>
    <source>
        <strain evidence="3">ATCC PRA-205</strain>
        <strain evidence="2 4">ATCC PRA-207</strain>
    </source>
</reference>
<evidence type="ECO:0000256" key="1">
    <source>
        <dbReference type="SAM" id="MobiDB-lite"/>
    </source>
</evidence>
<proteinExistence type="predicted"/>
<dbReference type="EMBL" id="JABANO010035765">
    <property type="protein sequence ID" value="KAF4702948.1"/>
    <property type="molecule type" value="Genomic_DNA"/>
</dbReference>
<protein>
    <submittedName>
        <fullName evidence="2">Uncharacterized protein</fullName>
    </submittedName>
</protein>
<evidence type="ECO:0000313" key="4">
    <source>
        <dbReference type="Proteomes" id="UP000553632"/>
    </source>
</evidence>
<evidence type="ECO:0000313" key="3">
    <source>
        <dbReference type="EMBL" id="KAF4711918.1"/>
    </source>
</evidence>
<evidence type="ECO:0000313" key="2">
    <source>
        <dbReference type="EMBL" id="KAF4702948.1"/>
    </source>
</evidence>
<feature type="compositionally biased region" description="Basic and acidic residues" evidence="1">
    <location>
        <begin position="62"/>
        <end position="71"/>
    </location>
</feature>
<feature type="compositionally biased region" description="Basic and acidic residues" evidence="1">
    <location>
        <begin position="171"/>
        <end position="227"/>
    </location>
</feature>
<sequence>MPMVPGTVPSRRPVNESPAGSQAKRGVPEEWMDRRTEAGSQGGSTEAVSIGAGPGPRVGLKSQRELDRTAPGREYTPIRTSEEGRLSGIPNRHIIPGPLRSCQNPVEGTAPLLPCFCPLLLCSAPVQVEEIDLHDNTANDKPFYDTTDDKPSHDTTDDKPWTDNKPSQDITDDKPCTDNEPSHDTINDKLSIDNKPSHDTINDKLSIDNKPSHDTTDDKSSTEKKPSYDATLCPRC</sequence>
<feature type="compositionally biased region" description="Basic and acidic residues" evidence="1">
    <location>
        <begin position="147"/>
        <end position="162"/>
    </location>
</feature>